<dbReference type="InterPro" id="IPR043129">
    <property type="entry name" value="ATPase_NBD"/>
</dbReference>
<accession>A0A644VNZ0</accession>
<dbReference type="Gene3D" id="1.10.720.160">
    <property type="match status" value="1"/>
</dbReference>
<dbReference type="Gene3D" id="3.30.420.40">
    <property type="match status" value="2"/>
</dbReference>
<proteinExistence type="predicted"/>
<dbReference type="SUPFAM" id="SSF53067">
    <property type="entry name" value="Actin-like ATPase domain"/>
    <property type="match status" value="2"/>
</dbReference>
<sequence length="286" mass="32288">MLLVCDSGSTKADWCLVDKENKRKFIATCGMNPYNISQEAICQEIESVLISSINPKDVGVMKFYGAGCSAEVKKNELKEIFSQYFTNANIEIEHDLLGAARALCNNEKGLCAILGTGSNSCLYDGENILENVPSLGYVLCDEGAGTNLGKLILRNYLRHLLPKDLEKEFSIQFPGEESDFLNRLYKGSVPNYYLASFAKFVVDRKQNEYCRNLIKESFCSFFDNQILLYTNYSEYKINIVGSVGFLCQDVFKEVALEYGLDIGKFIQAPLKDLVDFHFYLDLKDNN</sequence>
<gene>
    <name evidence="1" type="ORF">SDC9_39223</name>
</gene>
<dbReference type="EMBL" id="VSSQ01000380">
    <property type="protein sequence ID" value="MPL93098.1"/>
    <property type="molecule type" value="Genomic_DNA"/>
</dbReference>
<name>A0A644VNZ0_9ZZZZ</name>
<organism evidence="1">
    <name type="scientific">bioreactor metagenome</name>
    <dbReference type="NCBI Taxonomy" id="1076179"/>
    <lineage>
        <taxon>unclassified sequences</taxon>
        <taxon>metagenomes</taxon>
        <taxon>ecological metagenomes</taxon>
    </lineage>
</organism>
<evidence type="ECO:0000313" key="1">
    <source>
        <dbReference type="EMBL" id="MPL93098.1"/>
    </source>
</evidence>
<comment type="caution">
    <text evidence="1">The sequence shown here is derived from an EMBL/GenBank/DDBJ whole genome shotgun (WGS) entry which is preliminary data.</text>
</comment>
<reference evidence="1" key="1">
    <citation type="submission" date="2019-08" db="EMBL/GenBank/DDBJ databases">
        <authorList>
            <person name="Kucharzyk K."/>
            <person name="Murdoch R.W."/>
            <person name="Higgins S."/>
            <person name="Loffler F."/>
        </authorList>
    </citation>
    <scope>NUCLEOTIDE SEQUENCE</scope>
</reference>
<dbReference type="AlphaFoldDB" id="A0A644VNZ0"/>
<protein>
    <recommendedName>
        <fullName evidence="2">ATPase BadF/BadG/BcrA/BcrD type domain-containing protein</fullName>
    </recommendedName>
</protein>
<dbReference type="CDD" id="cd24079">
    <property type="entry name" value="ASKHA_NBD_PG1100-like"/>
    <property type="match status" value="1"/>
</dbReference>
<evidence type="ECO:0008006" key="2">
    <source>
        <dbReference type="Google" id="ProtNLM"/>
    </source>
</evidence>